<sequence length="104" mass="11676">MSEDTKKAVDHIQTLIETSAAWMKDVVRALDVVSGQIADAQTEAASSDQLFEAIYESMNQNIRELQTNKQDLRSFVQVIEEIGTATQKVSQSAEKLNDQTLRQF</sequence>
<dbReference type="Gene3D" id="1.10.287.950">
    <property type="entry name" value="Methyl-accepting chemotaxis protein"/>
    <property type="match status" value="1"/>
</dbReference>
<name>A0ABQ4N8U4_9BACL</name>
<dbReference type="EMBL" id="BOVJ01000102">
    <property type="protein sequence ID" value="GIQ64652.1"/>
    <property type="molecule type" value="Genomic_DNA"/>
</dbReference>
<gene>
    <name evidence="1" type="ORF">PACILC2_32200</name>
</gene>
<evidence type="ECO:0000313" key="2">
    <source>
        <dbReference type="Proteomes" id="UP000680304"/>
    </source>
</evidence>
<proteinExistence type="predicted"/>
<reference evidence="1 2" key="1">
    <citation type="submission" date="2021-04" db="EMBL/GenBank/DDBJ databases">
        <title>Draft genome sequence of Paenibacillus cisolokensis, LC2-13A.</title>
        <authorList>
            <person name="Uke A."/>
            <person name="Chhe C."/>
            <person name="Baramee S."/>
            <person name="Kosugi A."/>
        </authorList>
    </citation>
    <scope>NUCLEOTIDE SEQUENCE [LARGE SCALE GENOMIC DNA]</scope>
    <source>
        <strain evidence="1 2">LC2-13A</strain>
    </source>
</reference>
<keyword evidence="2" id="KW-1185">Reference proteome</keyword>
<comment type="caution">
    <text evidence="1">The sequence shown here is derived from an EMBL/GenBank/DDBJ whole genome shotgun (WGS) entry which is preliminary data.</text>
</comment>
<dbReference type="SUPFAM" id="SSF58104">
    <property type="entry name" value="Methyl-accepting chemotaxis protein (MCP) signaling domain"/>
    <property type="match status" value="1"/>
</dbReference>
<organism evidence="1 2">
    <name type="scientific">Paenibacillus cisolokensis</name>
    <dbReference type="NCBI Taxonomy" id="1658519"/>
    <lineage>
        <taxon>Bacteria</taxon>
        <taxon>Bacillati</taxon>
        <taxon>Bacillota</taxon>
        <taxon>Bacilli</taxon>
        <taxon>Bacillales</taxon>
        <taxon>Paenibacillaceae</taxon>
        <taxon>Paenibacillus</taxon>
    </lineage>
</organism>
<accession>A0ABQ4N8U4</accession>
<protein>
    <recommendedName>
        <fullName evidence="3">Chemotaxis protein</fullName>
    </recommendedName>
</protein>
<dbReference type="Proteomes" id="UP000680304">
    <property type="component" value="Unassembled WGS sequence"/>
</dbReference>
<evidence type="ECO:0008006" key="3">
    <source>
        <dbReference type="Google" id="ProtNLM"/>
    </source>
</evidence>
<evidence type="ECO:0000313" key="1">
    <source>
        <dbReference type="EMBL" id="GIQ64652.1"/>
    </source>
</evidence>